<dbReference type="PANTHER" id="PTHR40079">
    <property type="entry name" value="MANNAN ENDO-1,4-BETA-MANNOSIDASE E-RELATED"/>
    <property type="match status" value="1"/>
</dbReference>
<keyword evidence="8" id="KW-1185">Reference proteome</keyword>
<dbReference type="PANTHER" id="PTHR40079:SF4">
    <property type="entry name" value="GH26 DOMAIN-CONTAINING PROTEIN-RELATED"/>
    <property type="match status" value="1"/>
</dbReference>
<protein>
    <recommendedName>
        <fullName evidence="6">GH26 domain-containing protein</fullName>
    </recommendedName>
</protein>
<evidence type="ECO:0000256" key="4">
    <source>
        <dbReference type="PROSITE-ProRule" id="PRU01100"/>
    </source>
</evidence>
<gene>
    <name evidence="7" type="ORF">H6G97_21590</name>
</gene>
<comment type="similarity">
    <text evidence="1 4">Belongs to the glycosyl hydrolase 26 family.</text>
</comment>
<keyword evidence="2" id="KW-0378">Hydrolase</keyword>
<evidence type="ECO:0000259" key="6">
    <source>
        <dbReference type="PROSITE" id="PS51764"/>
    </source>
</evidence>
<dbReference type="SUPFAM" id="SSF51445">
    <property type="entry name" value="(Trans)glycosidases"/>
    <property type="match status" value="1"/>
</dbReference>
<evidence type="ECO:0000256" key="2">
    <source>
        <dbReference type="ARBA" id="ARBA00022801"/>
    </source>
</evidence>
<dbReference type="Proteomes" id="UP000623440">
    <property type="component" value="Unassembled WGS sequence"/>
</dbReference>
<reference evidence="7 8" key="1">
    <citation type="journal article" date="2020" name="ISME J.">
        <title>Comparative genomics reveals insights into cyanobacterial evolution and habitat adaptation.</title>
        <authorList>
            <person name="Chen M.Y."/>
            <person name="Teng W.K."/>
            <person name="Zhao L."/>
            <person name="Hu C.X."/>
            <person name="Zhou Y.K."/>
            <person name="Han B.P."/>
            <person name="Song L.R."/>
            <person name="Shu W.S."/>
        </authorList>
    </citation>
    <scope>NUCLEOTIDE SEQUENCE [LARGE SCALE GENOMIC DNA]</scope>
    <source>
        <strain evidence="7 8">FACHB-838</strain>
    </source>
</reference>
<proteinExistence type="inferred from homology"/>
<evidence type="ECO:0000256" key="1">
    <source>
        <dbReference type="ARBA" id="ARBA00007754"/>
    </source>
</evidence>
<evidence type="ECO:0000313" key="7">
    <source>
        <dbReference type="EMBL" id="MBD2532037.1"/>
    </source>
</evidence>
<comment type="caution">
    <text evidence="7">The sequence shown here is derived from an EMBL/GenBank/DDBJ whole genome shotgun (WGS) entry which is preliminary data.</text>
</comment>
<organism evidence="7 8">
    <name type="scientific">Nostoc flagelliforme FACHB-838</name>
    <dbReference type="NCBI Taxonomy" id="2692904"/>
    <lineage>
        <taxon>Bacteria</taxon>
        <taxon>Bacillati</taxon>
        <taxon>Cyanobacteriota</taxon>
        <taxon>Cyanophyceae</taxon>
        <taxon>Nostocales</taxon>
        <taxon>Nostocaceae</taxon>
        <taxon>Nostoc</taxon>
    </lineage>
</organism>
<dbReference type="InterPro" id="IPR017853">
    <property type="entry name" value="GH"/>
</dbReference>
<name>A0ABR8DRE8_9NOSO</name>
<dbReference type="InterPro" id="IPR022790">
    <property type="entry name" value="GH26_dom"/>
</dbReference>
<feature type="chain" id="PRO_5045440800" description="GH26 domain-containing protein" evidence="5">
    <location>
        <begin position="22"/>
        <end position="352"/>
    </location>
</feature>
<sequence length="352" mass="39584">MNKVRLALTMLILLGSIFASKNLMAIADPSKQLENRKLNPIRNQTASNTPVLLGLYTPDYIGSQSTIDNQLRQIDQWVGKRHSIAGFFFDIEDSNPAYNIPVSLEQLKRNGYTAFINLKSTRSAAQIARGDIDSSLQKVAKAYSDWAKQGDNRIAFIAPLQEMNIPGEIYSKDPQNFKLAYQRIQKIFKEAGVSSEAIRWVFAPNGWSENNEHRFENYYPGDKSVDVVAFSAYNWGYCSNSSWKHWSSPKEVFEPYIKRMKVMAGSKPIFIAQTASTSNTQNGLPNTAKDQWLRDSYTQLAAMGVRGILYFNINKECDWAINSNSGKSPGYKDAVNNPAFGYLSPAELAKKI</sequence>
<evidence type="ECO:0000256" key="3">
    <source>
        <dbReference type="ARBA" id="ARBA00023295"/>
    </source>
</evidence>
<evidence type="ECO:0000256" key="5">
    <source>
        <dbReference type="SAM" id="SignalP"/>
    </source>
</evidence>
<dbReference type="InterPro" id="IPR000805">
    <property type="entry name" value="Glyco_hydro_26"/>
</dbReference>
<dbReference type="RefSeq" id="WP_190942697.1">
    <property type="nucleotide sequence ID" value="NZ_JACJSI010000047.1"/>
</dbReference>
<feature type="domain" description="GH26" evidence="6">
    <location>
        <begin position="33"/>
        <end position="344"/>
    </location>
</feature>
<evidence type="ECO:0000313" key="8">
    <source>
        <dbReference type="Proteomes" id="UP000623440"/>
    </source>
</evidence>
<dbReference type="Gene3D" id="3.20.20.80">
    <property type="entry name" value="Glycosidases"/>
    <property type="match status" value="1"/>
</dbReference>
<dbReference type="PROSITE" id="PS51764">
    <property type="entry name" value="GH26"/>
    <property type="match status" value="1"/>
</dbReference>
<comment type="caution">
    <text evidence="4">Lacks conserved residue(s) required for the propagation of feature annotation.</text>
</comment>
<accession>A0ABR8DRE8</accession>
<keyword evidence="3" id="KW-0326">Glycosidase</keyword>
<feature type="signal peptide" evidence="5">
    <location>
        <begin position="1"/>
        <end position="21"/>
    </location>
</feature>
<keyword evidence="5" id="KW-0732">Signal</keyword>
<dbReference type="EMBL" id="JACJSI010000047">
    <property type="protein sequence ID" value="MBD2532037.1"/>
    <property type="molecule type" value="Genomic_DNA"/>
</dbReference>